<feature type="domain" description="MAGE" evidence="1">
    <location>
        <begin position="1"/>
        <end position="105"/>
    </location>
</feature>
<comment type="caution">
    <text evidence="2">The sequence shown here is derived from an EMBL/GenBank/DDBJ whole genome shotgun (WGS) entry which is preliminary data.</text>
</comment>
<dbReference type="PROSITE" id="PS50838">
    <property type="entry name" value="MAGE"/>
    <property type="match status" value="1"/>
</dbReference>
<dbReference type="InterPro" id="IPR041899">
    <property type="entry name" value="MAGE_WH2"/>
</dbReference>
<dbReference type="GO" id="GO:0005634">
    <property type="term" value="C:nucleus"/>
    <property type="evidence" value="ECO:0007669"/>
    <property type="project" value="TreeGrafter"/>
</dbReference>
<evidence type="ECO:0000313" key="2">
    <source>
        <dbReference type="EMBL" id="KRT82054.1"/>
    </source>
</evidence>
<dbReference type="FunFam" id="1.10.10.1210:FF:000001">
    <property type="entry name" value="melanoma-associated antigen D1"/>
    <property type="match status" value="1"/>
</dbReference>
<sequence>MLVLANVFMSTNPVNEASMYTFLNTLGVDVDYDKGIFGKVKDFINITMVKQNYIVLHTDPVSKEITYTWGARAERTISKHKILNFVSKVYGGKQPSSWESRYKDANQQFDGSKK</sequence>
<dbReference type="Gene3D" id="1.10.10.1210">
    <property type="entry name" value="MAGE homology domain, winged helix WH2 motif"/>
    <property type="match status" value="1"/>
</dbReference>
<dbReference type="Pfam" id="PF01454">
    <property type="entry name" value="MAGE"/>
    <property type="match status" value="1"/>
</dbReference>
<accession>A0A0T6B443</accession>
<keyword evidence="3" id="KW-1185">Reference proteome</keyword>
<dbReference type="OrthoDB" id="205198at2759"/>
<dbReference type="PANTHER" id="PTHR11736:SF14">
    <property type="entry name" value="NSE3 HOMOLOG, SMC5-SMC6 COMPLEX COMPONENT"/>
    <property type="match status" value="1"/>
</dbReference>
<dbReference type="EMBL" id="LJIG01009951">
    <property type="protein sequence ID" value="KRT82054.1"/>
    <property type="molecule type" value="Genomic_DNA"/>
</dbReference>
<dbReference type="PANTHER" id="PTHR11736">
    <property type="entry name" value="MELANOMA-ASSOCIATED ANTIGEN MAGE ANTIGEN"/>
    <property type="match status" value="1"/>
</dbReference>
<dbReference type="InterPro" id="IPR002190">
    <property type="entry name" value="MHD_dom"/>
</dbReference>
<organism evidence="2 3">
    <name type="scientific">Oryctes borbonicus</name>
    <dbReference type="NCBI Taxonomy" id="1629725"/>
    <lineage>
        <taxon>Eukaryota</taxon>
        <taxon>Metazoa</taxon>
        <taxon>Ecdysozoa</taxon>
        <taxon>Arthropoda</taxon>
        <taxon>Hexapoda</taxon>
        <taxon>Insecta</taxon>
        <taxon>Pterygota</taxon>
        <taxon>Neoptera</taxon>
        <taxon>Endopterygota</taxon>
        <taxon>Coleoptera</taxon>
        <taxon>Polyphaga</taxon>
        <taxon>Scarabaeiformia</taxon>
        <taxon>Scarabaeidae</taxon>
        <taxon>Dynastinae</taxon>
        <taxon>Oryctes</taxon>
    </lineage>
</organism>
<proteinExistence type="predicted"/>
<gene>
    <name evidence="2" type="ORF">AMK59_3581</name>
</gene>
<name>A0A0T6B443_9SCAR</name>
<dbReference type="InterPro" id="IPR037445">
    <property type="entry name" value="MAGE"/>
</dbReference>
<protein>
    <recommendedName>
        <fullName evidence="1">MAGE domain-containing protein</fullName>
    </recommendedName>
</protein>
<evidence type="ECO:0000259" key="1">
    <source>
        <dbReference type="PROSITE" id="PS50838"/>
    </source>
</evidence>
<evidence type="ECO:0000313" key="3">
    <source>
        <dbReference type="Proteomes" id="UP000051574"/>
    </source>
</evidence>
<reference evidence="2 3" key="1">
    <citation type="submission" date="2015-09" db="EMBL/GenBank/DDBJ databases">
        <title>Draft genome of the scarab beetle Oryctes borbonicus.</title>
        <authorList>
            <person name="Meyer J.M."/>
            <person name="Markov G.V."/>
            <person name="Baskaran P."/>
            <person name="Herrmann M."/>
            <person name="Sommer R.J."/>
            <person name="Roedelsperger C."/>
        </authorList>
    </citation>
    <scope>NUCLEOTIDE SEQUENCE [LARGE SCALE GENOMIC DNA]</scope>
    <source>
        <strain evidence="2">OB123</strain>
        <tissue evidence="2">Whole animal</tissue>
    </source>
</reference>
<dbReference type="Proteomes" id="UP000051574">
    <property type="component" value="Unassembled WGS sequence"/>
</dbReference>
<dbReference type="AlphaFoldDB" id="A0A0T6B443"/>